<comment type="caution">
    <text evidence="2">The sequence shown here is derived from an EMBL/GenBank/DDBJ whole genome shotgun (WGS) entry which is preliminary data.</text>
</comment>
<reference evidence="2 3" key="1">
    <citation type="submission" date="2024-06" db="EMBL/GenBank/DDBJ databases">
        <title>The Natural Products Discovery Center: Release of the First 8490 Sequenced Strains for Exploring Actinobacteria Biosynthetic Diversity.</title>
        <authorList>
            <person name="Kalkreuter E."/>
            <person name="Kautsar S.A."/>
            <person name="Yang D."/>
            <person name="Bader C.D."/>
            <person name="Teijaro C.N."/>
            <person name="Fluegel L."/>
            <person name="Davis C.M."/>
            <person name="Simpson J.R."/>
            <person name="Lauterbach L."/>
            <person name="Steele A.D."/>
            <person name="Gui C."/>
            <person name="Meng S."/>
            <person name="Li G."/>
            <person name="Viehrig K."/>
            <person name="Ye F."/>
            <person name="Su P."/>
            <person name="Kiefer A.F."/>
            <person name="Nichols A."/>
            <person name="Cepeda A.J."/>
            <person name="Yan W."/>
            <person name="Fan B."/>
            <person name="Jiang Y."/>
            <person name="Adhikari A."/>
            <person name="Zheng C.-J."/>
            <person name="Schuster L."/>
            <person name="Cowan T.M."/>
            <person name="Smanski M.J."/>
            <person name="Chevrette M.G."/>
            <person name="De Carvalho L.P.S."/>
            <person name="Shen B."/>
        </authorList>
    </citation>
    <scope>NUCLEOTIDE SEQUENCE [LARGE SCALE GENOMIC DNA]</scope>
    <source>
        <strain evidence="2 3">NPDC052768</strain>
    </source>
</reference>
<protein>
    <submittedName>
        <fullName evidence="2">Uncharacterized protein</fullName>
    </submittedName>
</protein>
<sequence>MDAAVLAEAPRQPGAGRRPADAVVRPGEAAGRCEVRLSAADGAYVGTFHEACGFATRAAGFRRCLARPW</sequence>
<name>A0ABV3JBC0_9ACTN</name>
<evidence type="ECO:0000256" key="1">
    <source>
        <dbReference type="SAM" id="MobiDB-lite"/>
    </source>
</evidence>
<evidence type="ECO:0000313" key="2">
    <source>
        <dbReference type="EMBL" id="MEV5245458.1"/>
    </source>
</evidence>
<organism evidence="2 3">
    <name type="scientific">Streptomyces werraensis</name>
    <dbReference type="NCBI Taxonomy" id="68284"/>
    <lineage>
        <taxon>Bacteria</taxon>
        <taxon>Bacillati</taxon>
        <taxon>Actinomycetota</taxon>
        <taxon>Actinomycetes</taxon>
        <taxon>Kitasatosporales</taxon>
        <taxon>Streptomycetaceae</taxon>
        <taxon>Streptomyces</taxon>
    </lineage>
</organism>
<dbReference type="Proteomes" id="UP001552527">
    <property type="component" value="Unassembled WGS sequence"/>
</dbReference>
<dbReference type="EMBL" id="JBFATE010000003">
    <property type="protein sequence ID" value="MEV5245458.1"/>
    <property type="molecule type" value="Genomic_DNA"/>
</dbReference>
<evidence type="ECO:0000313" key="3">
    <source>
        <dbReference type="Proteomes" id="UP001552527"/>
    </source>
</evidence>
<feature type="region of interest" description="Disordered" evidence="1">
    <location>
        <begin position="1"/>
        <end position="23"/>
    </location>
</feature>
<gene>
    <name evidence="2" type="ORF">AB0K95_09335</name>
</gene>
<accession>A0ABV3JBC0</accession>
<keyword evidence="3" id="KW-1185">Reference proteome</keyword>
<proteinExistence type="predicted"/>
<dbReference type="RefSeq" id="WP_364020069.1">
    <property type="nucleotide sequence ID" value="NZ_JBFATD010000003.1"/>
</dbReference>